<keyword evidence="5" id="KW-0547">Nucleotide-binding</keyword>
<protein>
    <recommendedName>
        <fullName evidence="5">Flavin-dependent monooxygenase</fullName>
    </recommendedName>
    <alternativeName>
        <fullName evidence="5">TetX monooxygenase</fullName>
        <shortName evidence="5">TetX</shortName>
        <ecNumber evidence="5">1.14.13.-</ecNumber>
    </alternativeName>
</protein>
<evidence type="ECO:0000256" key="1">
    <source>
        <dbReference type="ARBA" id="ARBA00022630"/>
    </source>
</evidence>
<evidence type="ECO:0000259" key="6">
    <source>
        <dbReference type="Pfam" id="PF01494"/>
    </source>
</evidence>
<comment type="subunit">
    <text evidence="5">Monomer.</text>
</comment>
<feature type="domain" description="FAD-binding" evidence="6">
    <location>
        <begin position="7"/>
        <end position="330"/>
    </location>
</feature>
<sequence>MNKNKRIAIIGAGPGGLTLARILQQAGFNPVVFEGETSATQREQGGTLDLTEDMGQKALRAAGLFDQFKAICRYEGEALKVMNKSADVLYEDCSNENAEQTTSRPEIDRKVLRQMLLDSVNQEAIKWGHKLLYATPLENGQHKLHFENGATETVDLVVGADGAFSKLRPLVSKETAEYSGVSMVEINILDAKNQFPDIVEMNGLGSVFALDDYKGMLAQMNGDGKIRVYLSFKAPKEWLHNNGINYENLKEAKQELLKLFEDWSPELKKYIHYANGAIFPRRIYMLPVGHKWTHKKGVTLLGDAAHLMSPFAGAGANLAMLDASELALSITTHDNIDEAVYNYELKMFEYAAEIASETKRNMDLFFEINAAEKLTELMKTHYVE</sequence>
<dbReference type="PANTHER" id="PTHR46972:SF1">
    <property type="entry name" value="FAD DEPENDENT OXIDOREDUCTASE DOMAIN-CONTAINING PROTEIN"/>
    <property type="match status" value="1"/>
</dbReference>
<keyword evidence="1 5" id="KW-0285">Flavoprotein</keyword>
<dbReference type="RefSeq" id="WP_268288747.1">
    <property type="nucleotide sequence ID" value="NZ_JALALE010000004.1"/>
</dbReference>
<dbReference type="GO" id="GO:0005737">
    <property type="term" value="C:cytoplasm"/>
    <property type="evidence" value="ECO:0007669"/>
    <property type="project" value="UniProtKB-SubCell"/>
</dbReference>
<accession>A0A9Q4HZI5</accession>
<comment type="cofactor">
    <cofactor evidence="5">
        <name>FAD</name>
        <dbReference type="ChEBI" id="CHEBI:57692"/>
    </cofactor>
</comment>
<reference evidence="7" key="1">
    <citation type="submission" date="2022-02" db="EMBL/GenBank/DDBJ databases">
        <title>Crop Bioprotection Bacillus Genome Sequencing.</title>
        <authorList>
            <person name="Dunlap C."/>
        </authorList>
    </citation>
    <scope>NUCLEOTIDE SEQUENCE</scope>
    <source>
        <strain evidence="7">T20C13</strain>
    </source>
</reference>
<keyword evidence="4 5" id="KW-0503">Monooxygenase</keyword>
<dbReference type="InterPro" id="IPR002938">
    <property type="entry name" value="FAD-bd"/>
</dbReference>
<dbReference type="PRINTS" id="PR00420">
    <property type="entry name" value="RNGMNOXGNASE"/>
</dbReference>
<feature type="binding site" evidence="5">
    <location>
        <position position="303"/>
    </location>
    <ligand>
        <name>FAD</name>
        <dbReference type="ChEBI" id="CHEBI:57692"/>
    </ligand>
</feature>
<dbReference type="PANTHER" id="PTHR46972">
    <property type="entry name" value="MONOOXYGENASE ASQM-RELATED"/>
    <property type="match status" value="1"/>
</dbReference>
<evidence type="ECO:0000313" key="8">
    <source>
        <dbReference type="Proteomes" id="UP001066278"/>
    </source>
</evidence>
<keyword evidence="5" id="KW-0963">Cytoplasm</keyword>
<keyword evidence="5" id="KW-0521">NADP</keyword>
<dbReference type="GO" id="GO:0071949">
    <property type="term" value="F:FAD binding"/>
    <property type="evidence" value="ECO:0007669"/>
    <property type="project" value="InterPro"/>
</dbReference>
<evidence type="ECO:0000256" key="4">
    <source>
        <dbReference type="ARBA" id="ARBA00023033"/>
    </source>
</evidence>
<name>A0A9Q4HZI5_9BACI</name>
<comment type="subcellular location">
    <subcellularLocation>
        <location evidence="5">Cytoplasm</location>
    </subcellularLocation>
</comment>
<feature type="binding site" evidence="5">
    <location>
        <position position="109"/>
    </location>
    <ligand>
        <name>FAD</name>
        <dbReference type="ChEBI" id="CHEBI:57692"/>
    </ligand>
</feature>
<keyword evidence="3 5" id="KW-0560">Oxidoreductase</keyword>
<comment type="similarity">
    <text evidence="5">Belongs to the aromatic-ring hydroxylase family. TetX subfamily.</text>
</comment>
<dbReference type="InterPro" id="IPR036188">
    <property type="entry name" value="FAD/NAD-bd_sf"/>
</dbReference>
<dbReference type="EMBL" id="JALAXJ010000015">
    <property type="protein sequence ID" value="MCY9230484.1"/>
    <property type="molecule type" value="Genomic_DNA"/>
</dbReference>
<dbReference type="InterPro" id="IPR043683">
    <property type="entry name" value="TetX_monooxygenase"/>
</dbReference>
<evidence type="ECO:0000256" key="3">
    <source>
        <dbReference type="ARBA" id="ARBA00023002"/>
    </source>
</evidence>
<dbReference type="Proteomes" id="UP001066278">
    <property type="component" value="Unassembled WGS sequence"/>
</dbReference>
<keyword evidence="2 5" id="KW-0274">FAD</keyword>
<evidence type="ECO:0000256" key="2">
    <source>
        <dbReference type="ARBA" id="ARBA00022827"/>
    </source>
</evidence>
<organism evidence="7 8">
    <name type="scientific">Bacillus inaquosorum</name>
    <dbReference type="NCBI Taxonomy" id="483913"/>
    <lineage>
        <taxon>Bacteria</taxon>
        <taxon>Bacillati</taxon>
        <taxon>Bacillota</taxon>
        <taxon>Bacilli</taxon>
        <taxon>Bacillales</taxon>
        <taxon>Bacillaceae</taxon>
        <taxon>Bacillus</taxon>
    </lineage>
</organism>
<dbReference type="EC" id="1.14.13.-" evidence="5"/>
<proteinExistence type="inferred from homology"/>
<feature type="binding site" evidence="5">
    <location>
        <position position="42"/>
    </location>
    <ligand>
        <name>NADPH</name>
        <dbReference type="ChEBI" id="CHEBI:57783"/>
    </ligand>
</feature>
<comment type="domain">
    <text evidence="5">Consists of an N-terminal FAD-binding domain with a Rossman fold and a C-terminal substrate-binding domain.</text>
</comment>
<feature type="binding site" evidence="5">
    <location>
        <position position="49"/>
    </location>
    <ligand>
        <name>FAD</name>
        <dbReference type="ChEBI" id="CHEBI:57692"/>
    </ligand>
</feature>
<evidence type="ECO:0000313" key="7">
    <source>
        <dbReference type="EMBL" id="MCY9230484.1"/>
    </source>
</evidence>
<dbReference type="SUPFAM" id="SSF51905">
    <property type="entry name" value="FAD/NAD(P)-binding domain"/>
    <property type="match status" value="1"/>
</dbReference>
<comment type="catalytic activity">
    <reaction evidence="5">
        <text>a tetracycline + NADPH + O2 + H(+) = an 11a-hydroxytetracycline + NADP(+) + H2O</text>
        <dbReference type="Rhea" id="RHEA:61444"/>
        <dbReference type="ChEBI" id="CHEBI:15377"/>
        <dbReference type="ChEBI" id="CHEBI:15378"/>
        <dbReference type="ChEBI" id="CHEBI:15379"/>
        <dbReference type="ChEBI" id="CHEBI:57783"/>
        <dbReference type="ChEBI" id="CHEBI:58349"/>
        <dbReference type="ChEBI" id="CHEBI:144644"/>
        <dbReference type="ChEBI" id="CHEBI:144645"/>
    </reaction>
</comment>
<evidence type="ECO:0000256" key="5">
    <source>
        <dbReference type="HAMAP-Rule" id="MF_00845"/>
    </source>
</evidence>
<gene>
    <name evidence="7" type="ORF">MOE99_14235</name>
</gene>
<dbReference type="Pfam" id="PF01494">
    <property type="entry name" value="FAD_binding_3"/>
    <property type="match status" value="1"/>
</dbReference>
<dbReference type="GO" id="GO:0004497">
    <property type="term" value="F:monooxygenase activity"/>
    <property type="evidence" value="ECO:0007669"/>
    <property type="project" value="UniProtKB-UniRule"/>
</dbReference>
<dbReference type="Gene3D" id="3.50.50.60">
    <property type="entry name" value="FAD/NAD(P)-binding domain"/>
    <property type="match status" value="1"/>
</dbReference>
<dbReference type="HAMAP" id="MF_00845">
    <property type="entry name" value="TetX_monooxygenase"/>
    <property type="match status" value="1"/>
</dbReference>
<dbReference type="AlphaFoldDB" id="A0A9Q4HZI5"/>
<comment type="caution">
    <text evidence="7">The sequence shown here is derived from an EMBL/GenBank/DDBJ whole genome shotgun (WGS) entry which is preliminary data.</text>
</comment>
<comment type="function">
    <text evidence="5">An FAD-requiring monooxygenase active on some tetracycline antibiotic derivatives, which leads to their inactivation. Hydroxylates carbon 11a of tetracycline and some analogs.</text>
</comment>
<dbReference type="GO" id="GO:0046677">
    <property type="term" value="P:response to antibiotic"/>
    <property type="evidence" value="ECO:0007669"/>
    <property type="project" value="InterPro"/>
</dbReference>